<name>A0A8J3BFN7_9ACTN</name>
<sequence>MTDTPWRYTDSRGGVVTRPRRSARVAVVDLLATSTRRAAGVRPAAAPRAADGGRP</sequence>
<accession>A0A8J3BFN7</accession>
<evidence type="ECO:0000313" key="3">
    <source>
        <dbReference type="Proteomes" id="UP000649739"/>
    </source>
</evidence>
<reference evidence="2" key="2">
    <citation type="submission" date="2020-09" db="EMBL/GenBank/DDBJ databases">
        <authorList>
            <person name="Sun Q."/>
            <person name="Ohkuma M."/>
        </authorList>
    </citation>
    <scope>NUCLEOTIDE SEQUENCE</scope>
    <source>
        <strain evidence="2">JCM 3090</strain>
    </source>
</reference>
<organism evidence="2 3">
    <name type="scientific">Pilimelia anulata</name>
    <dbReference type="NCBI Taxonomy" id="53371"/>
    <lineage>
        <taxon>Bacteria</taxon>
        <taxon>Bacillati</taxon>
        <taxon>Actinomycetota</taxon>
        <taxon>Actinomycetes</taxon>
        <taxon>Micromonosporales</taxon>
        <taxon>Micromonosporaceae</taxon>
        <taxon>Pilimelia</taxon>
    </lineage>
</organism>
<evidence type="ECO:0000313" key="2">
    <source>
        <dbReference type="EMBL" id="GGK04044.1"/>
    </source>
</evidence>
<reference evidence="2" key="1">
    <citation type="journal article" date="2014" name="Int. J. Syst. Evol. Microbiol.">
        <title>Complete genome sequence of Corynebacterium casei LMG S-19264T (=DSM 44701T), isolated from a smear-ripened cheese.</title>
        <authorList>
            <consortium name="US DOE Joint Genome Institute (JGI-PGF)"/>
            <person name="Walter F."/>
            <person name="Albersmeier A."/>
            <person name="Kalinowski J."/>
            <person name="Ruckert C."/>
        </authorList>
    </citation>
    <scope>NUCLEOTIDE SEQUENCE</scope>
    <source>
        <strain evidence="2">JCM 3090</strain>
    </source>
</reference>
<dbReference type="Proteomes" id="UP000649739">
    <property type="component" value="Unassembled WGS sequence"/>
</dbReference>
<dbReference type="AlphaFoldDB" id="A0A8J3BFN7"/>
<feature type="region of interest" description="Disordered" evidence="1">
    <location>
        <begin position="36"/>
        <end position="55"/>
    </location>
</feature>
<dbReference type="EMBL" id="BMQB01000009">
    <property type="protein sequence ID" value="GGK04044.1"/>
    <property type="molecule type" value="Genomic_DNA"/>
</dbReference>
<keyword evidence="3" id="KW-1185">Reference proteome</keyword>
<dbReference type="RefSeq" id="WP_189171498.1">
    <property type="nucleotide sequence ID" value="NZ_BMQB01000009.1"/>
</dbReference>
<comment type="caution">
    <text evidence="2">The sequence shown here is derived from an EMBL/GenBank/DDBJ whole genome shotgun (WGS) entry which is preliminary data.</text>
</comment>
<proteinExistence type="predicted"/>
<protein>
    <submittedName>
        <fullName evidence="2">Uncharacterized protein</fullName>
    </submittedName>
</protein>
<gene>
    <name evidence="2" type="ORF">GCM10010123_37510</name>
</gene>
<evidence type="ECO:0000256" key="1">
    <source>
        <dbReference type="SAM" id="MobiDB-lite"/>
    </source>
</evidence>